<evidence type="ECO:0000313" key="1">
    <source>
        <dbReference type="EMBL" id="USG99508.1"/>
    </source>
</evidence>
<gene>
    <name evidence="1" type="ORF">K1720_08310</name>
</gene>
<dbReference type="EMBL" id="CP080572">
    <property type="protein sequence ID" value="USG99508.1"/>
    <property type="molecule type" value="Genomic_DNA"/>
</dbReference>
<dbReference type="PANTHER" id="PTHR37171">
    <property type="entry name" value="SERINE/THREONINE-PROTEIN KINASE YRZF-RELATED"/>
    <property type="match status" value="1"/>
</dbReference>
<dbReference type="Proteomes" id="UP001056425">
    <property type="component" value="Chromosome"/>
</dbReference>
<dbReference type="KEGG" id="thei:K1720_08310"/>
<reference evidence="1 2" key="1">
    <citation type="submission" date="2021-08" db="EMBL/GenBank/DDBJ databases">
        <title>Thermococcus onnuriiensis IOH2.</title>
        <authorList>
            <person name="Park Y.-J."/>
        </authorList>
    </citation>
    <scope>NUCLEOTIDE SEQUENCE [LARGE SCALE GENOMIC DNA]</scope>
    <source>
        <strain evidence="1 2">IOH2</strain>
    </source>
</reference>
<dbReference type="InterPro" id="IPR011009">
    <property type="entry name" value="Kinase-like_dom_sf"/>
</dbReference>
<sequence>MIDHLISKEELERFKHFMHMKGIENLEVYSKGTTSLIFLGRLENKDVIIKLERRDAPRRNFQKEVKILRFLEGKGITPHLVDYGSFENREFLIREFAKGEPILYAIPEKKHLLKILEKMYKLDILGVDHGQIQGGKHIIIGTDVWVIDFEKASLKRKTKNLTSAMAMIFLNENSISRRVREKFEIGEEFLTTLQEKLQKYKETHDITELKELLSSL</sequence>
<evidence type="ECO:0000313" key="2">
    <source>
        <dbReference type="Proteomes" id="UP001056425"/>
    </source>
</evidence>
<keyword evidence="1" id="KW-0808">Transferase</keyword>
<dbReference type="PANTHER" id="PTHR37171:SF1">
    <property type="entry name" value="SERINE_THREONINE-PROTEIN KINASE YRZF-RELATED"/>
    <property type="match status" value="1"/>
</dbReference>
<keyword evidence="1" id="KW-0723">Serine/threonine-protein kinase</keyword>
<protein>
    <submittedName>
        <fullName evidence="1">Serine/threonine protein kinase</fullName>
    </submittedName>
</protein>
<keyword evidence="2" id="KW-1185">Reference proteome</keyword>
<dbReference type="GO" id="GO:0004674">
    <property type="term" value="F:protein serine/threonine kinase activity"/>
    <property type="evidence" value="ECO:0007669"/>
    <property type="project" value="UniProtKB-KW"/>
</dbReference>
<organism evidence="1 2">
    <name type="scientific">Thermococcus argininiproducens</name>
    <dbReference type="NCBI Taxonomy" id="2866384"/>
    <lineage>
        <taxon>Archaea</taxon>
        <taxon>Methanobacteriati</taxon>
        <taxon>Methanobacteriota</taxon>
        <taxon>Thermococci</taxon>
        <taxon>Thermococcales</taxon>
        <taxon>Thermococcaceae</taxon>
        <taxon>Thermococcus</taxon>
    </lineage>
</organism>
<dbReference type="SUPFAM" id="SSF56112">
    <property type="entry name" value="Protein kinase-like (PK-like)"/>
    <property type="match status" value="1"/>
</dbReference>
<accession>A0A9E7M9H8</accession>
<dbReference type="AlphaFoldDB" id="A0A9E7M9H8"/>
<keyword evidence="1" id="KW-0418">Kinase</keyword>
<name>A0A9E7M9H8_9EURY</name>
<dbReference type="InterPro" id="IPR052396">
    <property type="entry name" value="Meiotic_Drive_Suppr_Kinase"/>
</dbReference>
<dbReference type="RefSeq" id="WP_251948423.1">
    <property type="nucleotide sequence ID" value="NZ_CP080572.1"/>
</dbReference>
<proteinExistence type="predicted"/>
<dbReference type="GeneID" id="72778344"/>